<accession>A0ACA9MWC7</accession>
<keyword evidence="2" id="KW-1185">Reference proteome</keyword>
<sequence>NITDRQKCSSDMEGLISRSSKIMFQRIQTNRIIKLNLLSLRPHRNFNSNISNKSINTELEDNNTKETSRASPNLIRSEILRASLSFVPKYGWSIESLSHGANSLGYPSVSHGLFPRGGIELIDWFLEDSRGKMVNELINKMDG</sequence>
<feature type="non-terminal residue" evidence="1">
    <location>
        <position position="143"/>
    </location>
</feature>
<evidence type="ECO:0000313" key="1">
    <source>
        <dbReference type="EMBL" id="CAG8616165.1"/>
    </source>
</evidence>
<dbReference type="EMBL" id="CAJVPM010016803">
    <property type="protein sequence ID" value="CAG8616165.1"/>
    <property type="molecule type" value="Genomic_DNA"/>
</dbReference>
<comment type="caution">
    <text evidence="1">The sequence shown here is derived from an EMBL/GenBank/DDBJ whole genome shotgun (WGS) entry which is preliminary data.</text>
</comment>
<name>A0ACA9MWC7_9GLOM</name>
<feature type="non-terminal residue" evidence="1">
    <location>
        <position position="1"/>
    </location>
</feature>
<evidence type="ECO:0000313" key="2">
    <source>
        <dbReference type="Proteomes" id="UP000789860"/>
    </source>
</evidence>
<dbReference type="Proteomes" id="UP000789860">
    <property type="component" value="Unassembled WGS sequence"/>
</dbReference>
<protein>
    <submittedName>
        <fullName evidence="1">1489_t:CDS:1</fullName>
    </submittedName>
</protein>
<reference evidence="1" key="1">
    <citation type="submission" date="2021-06" db="EMBL/GenBank/DDBJ databases">
        <authorList>
            <person name="Kallberg Y."/>
            <person name="Tangrot J."/>
            <person name="Rosling A."/>
        </authorList>
    </citation>
    <scope>NUCLEOTIDE SEQUENCE</scope>
    <source>
        <strain evidence="1">AU212A</strain>
    </source>
</reference>
<gene>
    <name evidence="1" type="ORF">SCALOS_LOCUS7478</name>
</gene>
<organism evidence="1 2">
    <name type="scientific">Scutellospora calospora</name>
    <dbReference type="NCBI Taxonomy" id="85575"/>
    <lineage>
        <taxon>Eukaryota</taxon>
        <taxon>Fungi</taxon>
        <taxon>Fungi incertae sedis</taxon>
        <taxon>Mucoromycota</taxon>
        <taxon>Glomeromycotina</taxon>
        <taxon>Glomeromycetes</taxon>
        <taxon>Diversisporales</taxon>
        <taxon>Gigasporaceae</taxon>
        <taxon>Scutellospora</taxon>
    </lineage>
</organism>
<proteinExistence type="predicted"/>